<keyword evidence="3" id="KW-0106">Calcium</keyword>
<evidence type="ECO:0000256" key="1">
    <source>
        <dbReference type="ARBA" id="ARBA00001913"/>
    </source>
</evidence>
<dbReference type="AlphaFoldDB" id="A0A1Y3YXT4"/>
<gene>
    <name evidence="4" type="ORF">B5F97_16100</name>
</gene>
<dbReference type="GO" id="GO:0030246">
    <property type="term" value="F:carbohydrate binding"/>
    <property type="evidence" value="ECO:0007669"/>
    <property type="project" value="InterPro"/>
</dbReference>
<protein>
    <submittedName>
        <fullName evidence="4">Uncharacterized protein</fullName>
    </submittedName>
</protein>
<evidence type="ECO:0000313" key="5">
    <source>
        <dbReference type="Proteomes" id="UP000195386"/>
    </source>
</evidence>
<dbReference type="Gene3D" id="2.70.98.10">
    <property type="match status" value="1"/>
</dbReference>
<accession>A0A1Y3YXT4</accession>
<dbReference type="Proteomes" id="UP000195386">
    <property type="component" value="Unassembled WGS sequence"/>
</dbReference>
<dbReference type="RefSeq" id="WP_087426877.1">
    <property type="nucleotide sequence ID" value="NZ_CAMMFP010000005.1"/>
</dbReference>
<dbReference type="InterPro" id="IPR014718">
    <property type="entry name" value="GH-type_carb-bd"/>
</dbReference>
<comment type="cofactor">
    <cofactor evidence="1">
        <name>Ca(2+)</name>
        <dbReference type="ChEBI" id="CHEBI:29108"/>
    </cofactor>
</comment>
<comment type="caution">
    <text evidence="4">The sequence shown here is derived from an EMBL/GenBank/DDBJ whole genome shotgun (WGS) entry which is preliminary data.</text>
</comment>
<proteinExistence type="predicted"/>
<evidence type="ECO:0000256" key="2">
    <source>
        <dbReference type="ARBA" id="ARBA00011245"/>
    </source>
</evidence>
<organism evidence="4 5">
    <name type="scientific">Bacteroides clarus</name>
    <dbReference type="NCBI Taxonomy" id="626929"/>
    <lineage>
        <taxon>Bacteria</taxon>
        <taxon>Pseudomonadati</taxon>
        <taxon>Bacteroidota</taxon>
        <taxon>Bacteroidia</taxon>
        <taxon>Bacteroidales</taxon>
        <taxon>Bacteroidaceae</taxon>
        <taxon>Bacteroides</taxon>
    </lineage>
</organism>
<evidence type="ECO:0000313" key="4">
    <source>
        <dbReference type="EMBL" id="OUN99110.1"/>
    </source>
</evidence>
<evidence type="ECO:0000256" key="3">
    <source>
        <dbReference type="ARBA" id="ARBA00022837"/>
    </source>
</evidence>
<sequence length="322" mass="37364">MKFIHIKILFLVFVFFLFGELKCQEYPVHTITNGIVTAQIYLPDQDKGFYRATRFDWSGIIGSLIYQGIDYFGQWYSKHNPRVNDAISGPVEEFNEIGYECIEDEDEFLKIGIGGLRKSNNEQYDRFKLYEIINPGEWIVERTGRKVVFRHLIKDVSGYSYCYTKCVELTVGIPELLITHTLKNTGRKVIKTKVYNHNFLTIGHLFTDSNVVVTFPENIVKSISDNKNRILNIDKNRVGFTRAIFPNESVMVMNINDNPVAGSIIVENEKLKAGVEIISDARYSTIHFWASERTCCPEPYINIELSPRQEIDWSFKYVFYVK</sequence>
<comment type="subunit">
    <text evidence="2">Monomer.</text>
</comment>
<reference evidence="5" key="1">
    <citation type="submission" date="2017-04" db="EMBL/GenBank/DDBJ databases">
        <title>Function of individual gut microbiota members based on whole genome sequencing of pure cultures obtained from chicken caecum.</title>
        <authorList>
            <person name="Medvecky M."/>
            <person name="Cejkova D."/>
            <person name="Polansky O."/>
            <person name="Karasova D."/>
            <person name="Kubasova T."/>
            <person name="Cizek A."/>
            <person name="Rychlik I."/>
        </authorList>
    </citation>
    <scope>NUCLEOTIDE SEQUENCE [LARGE SCALE GENOMIC DNA]</scope>
    <source>
        <strain evidence="5">An43</strain>
    </source>
</reference>
<name>A0A1Y3YXT4_9BACE</name>
<dbReference type="EMBL" id="NFII01000021">
    <property type="protein sequence ID" value="OUN99110.1"/>
    <property type="molecule type" value="Genomic_DNA"/>
</dbReference>